<dbReference type="PANTHER" id="PTHR46362">
    <property type="entry name" value="GEM-ASSOCIATED PROTEIN 5"/>
    <property type="match status" value="1"/>
</dbReference>
<feature type="compositionally biased region" description="Polar residues" evidence="4">
    <location>
        <begin position="1347"/>
        <end position="1368"/>
    </location>
</feature>
<evidence type="ECO:0000259" key="6">
    <source>
        <dbReference type="Pfam" id="PF23774"/>
    </source>
</evidence>
<keyword evidence="10" id="KW-1185">Reference proteome</keyword>
<evidence type="ECO:0000313" key="9">
    <source>
        <dbReference type="EMBL" id="KAK3100512.1"/>
    </source>
</evidence>
<evidence type="ECO:0000313" key="10">
    <source>
        <dbReference type="Proteomes" id="UP001186944"/>
    </source>
</evidence>
<name>A0AA88Y9D8_PINIB</name>
<dbReference type="InterPro" id="IPR011047">
    <property type="entry name" value="Quinoprotein_ADH-like_sf"/>
</dbReference>
<evidence type="ECO:0008006" key="11">
    <source>
        <dbReference type="Google" id="ProtNLM"/>
    </source>
</evidence>
<feature type="domain" description="Gem-associated protein 5 first beta-propeller" evidence="5">
    <location>
        <begin position="135"/>
        <end position="217"/>
    </location>
</feature>
<feature type="domain" description="Gem-associated protein 5 TPR" evidence="6">
    <location>
        <begin position="834"/>
        <end position="1043"/>
    </location>
</feature>
<dbReference type="PROSITE" id="PS50294">
    <property type="entry name" value="WD_REPEATS_REGION"/>
    <property type="match status" value="1"/>
</dbReference>
<evidence type="ECO:0000256" key="3">
    <source>
        <dbReference type="PROSITE-ProRule" id="PRU00221"/>
    </source>
</evidence>
<dbReference type="PANTHER" id="PTHR46362:SF1">
    <property type="entry name" value="GEM-ASSOCIATED PROTEIN 5"/>
    <property type="match status" value="1"/>
</dbReference>
<keyword evidence="1 3" id="KW-0853">WD repeat</keyword>
<dbReference type="Pfam" id="PF23775">
    <property type="entry name" value="Beta-prop_RIG_2nd"/>
    <property type="match status" value="1"/>
</dbReference>
<dbReference type="Pfam" id="PF23777">
    <property type="entry name" value="GEMI5_RBS"/>
    <property type="match status" value="1"/>
</dbReference>
<dbReference type="Gene3D" id="2.130.10.10">
    <property type="entry name" value="YVTN repeat-like/Quinoprotein amine dehydrogenase"/>
    <property type="match status" value="2"/>
</dbReference>
<evidence type="ECO:0000256" key="1">
    <source>
        <dbReference type="ARBA" id="ARBA00022574"/>
    </source>
</evidence>
<dbReference type="GO" id="GO:0003730">
    <property type="term" value="F:mRNA 3'-UTR binding"/>
    <property type="evidence" value="ECO:0007669"/>
    <property type="project" value="TreeGrafter"/>
</dbReference>
<feature type="compositionally biased region" description="Basic residues" evidence="4">
    <location>
        <begin position="716"/>
        <end position="729"/>
    </location>
</feature>
<evidence type="ECO:0000259" key="8">
    <source>
        <dbReference type="Pfam" id="PF23777"/>
    </source>
</evidence>
<evidence type="ECO:0000256" key="4">
    <source>
        <dbReference type="SAM" id="MobiDB-lite"/>
    </source>
</evidence>
<feature type="compositionally biased region" description="Polar residues" evidence="4">
    <location>
        <begin position="1508"/>
        <end position="1526"/>
    </location>
</feature>
<reference evidence="9" key="1">
    <citation type="submission" date="2019-08" db="EMBL/GenBank/DDBJ databases">
        <title>The improved chromosome-level genome for the pearl oyster Pinctada fucata martensii using PacBio sequencing and Hi-C.</title>
        <authorList>
            <person name="Zheng Z."/>
        </authorList>
    </citation>
    <scope>NUCLEOTIDE SEQUENCE</scope>
    <source>
        <strain evidence="9">ZZ-2019</strain>
        <tissue evidence="9">Adductor muscle</tissue>
    </source>
</reference>
<dbReference type="PRINTS" id="PR00320">
    <property type="entry name" value="GPROTEINBRPT"/>
</dbReference>
<dbReference type="InterPro" id="IPR001680">
    <property type="entry name" value="WD40_rpt"/>
</dbReference>
<dbReference type="PROSITE" id="PS50082">
    <property type="entry name" value="WD_REPEATS_2"/>
    <property type="match status" value="2"/>
</dbReference>
<feature type="domain" description="Gem-associated protein 5 RBS" evidence="8">
    <location>
        <begin position="1129"/>
        <end position="1233"/>
    </location>
</feature>
<dbReference type="Proteomes" id="UP001186944">
    <property type="component" value="Unassembled WGS sequence"/>
</dbReference>
<evidence type="ECO:0000259" key="5">
    <source>
        <dbReference type="Pfam" id="PF23770"/>
    </source>
</evidence>
<dbReference type="InterPro" id="IPR056432">
    <property type="entry name" value="Beta-prop_GEMI5_1st"/>
</dbReference>
<feature type="region of interest" description="Disordered" evidence="4">
    <location>
        <begin position="1347"/>
        <end position="1443"/>
    </location>
</feature>
<feature type="repeat" description="WD" evidence="3">
    <location>
        <begin position="226"/>
        <end position="258"/>
    </location>
</feature>
<dbReference type="InterPro" id="IPR056420">
    <property type="entry name" value="GEMI5_RBS"/>
</dbReference>
<gene>
    <name evidence="9" type="ORF">FSP39_021082</name>
</gene>
<sequence>MAELVLPPSPHWYCSQAIDINSRGLIILAARHAVFIMDGTVNPPLFRGSCNLHYEKVTAIRFSCLGNTDSLCCSGAEDGKIIVWDSTNPKEALACLDNHTSKVICVGWSPFQSNVITSASDKGEITVCHYPDNRAFSFCPESSHVICMEYSPIRENLLAIGYKAGHLLIVDIKREGHIVHKLRGHDEEVQSIAWCPIAGENFKGKKEEYEDLDNPRSLRELQSSESADFGTEGQLLISGSKDKTLRLWSTSTGRQVLSCKLPKASGLTGKELYAARMNIWTAVVWSKNNPYHVICSSYGGEILQLDLSVSGNQRWQSFTSLDRKMAHSRLVFNLGIGGPGNTTLVSSSLDRQLIIWDIEDKSARCVLPTLGGFVYIARTCCIDPGRLALGVGDGMIRLWNLNNTRNKVDITTLWQGIKSKVTALCWHPEKESLLAYGTDDGRVGIYDTLVNKPPSISSHYHRRTVYVVAWGPSVSNNAEQDSSYVVYSIGDGTILSHDPHNLQEEAVDVNRIIENVNGKKPRQLVRSEISWCPDFSLVAVGNDDGSVEILRPPDLKLVCCIHIHHKLINSLQWHPIHTTVSSSTSAYRYYMASGSNESAIQIVDLTSAIENKTETEAVLITQPKVSLLGHSHRITNLQWSPHDDLLIASVSYDGTARVWDVSTGQMIGCYHGHMGRLLCIQWSGFEADMLYSGGEDFTLQKWNYKKHPPTAESKDTKRRKKTKANKKKYVIPQTKGENHVTEGSGEDITKVGEQKIDSASGVLKLDPNSQETPPAGGAMVLQSDDQSELSDLLESRKLELLKQANSEQELQTSDSGRLEDFWSVYNPEEHISIGFFIKDRRAIIQTLDIEGQHHRDNDNMDYYYQLEIWKGNINGALRLAREREELSDWLVAMAPMAAFDTWIVTCQDYAAQLEGEGQYHKAATYLLAAHKVYEALELFKRHRLFKEAIALAKVRLSPFDPVLEDLYMLWAHQLTKDGNYEQAAKCHLAMRQVKDAALLLARRYNCQSSVKTAARISLVASERQQGMVYAHRILHQHLLQAEWEEAQQFLTEQKAFQGLLAVTGMHELITKELMEYKVQSVPVIDQSKFTNWKSRTASKIIIPDFILDMQDTDPISPWKPRLIEGHTFPHHVLRVWYSYLSIAMDTENIEDMYKSLSVLHAGKQSQEEISQLLVQVSMDLVLCLLSLLMSETPTAISHLLHAVSSLHEAGHLKVMETVLRLFLPQGPKYMLKLQQEITAMRVVISMESRSDYDGASKVHTIKRYLSEIKDEDSVSCGGIRCRELDCLRAYYYLAILEYLRNKLRNQDKEVSGAEVKDMLQEQTIVPSTGALEANGCKEEITNIVTADTSQTGGIESVTGPSGDNTASETSEDKDKVNSDNNMHNNSEVKIETNSVTEEISVVKEKGKTEDSTETELPTLSRENGQNCEASSSGSQRQVSASVRPKEIPPVWSVTGEGSSVDADPLRLFQTNSTVSVPEDVSGDKSDSNVHIAGGMQESQNVTDEKGDNTPNLTDTDATDKSVNIPSQENQPYCLTLMLLSQLSRGLLWDIQGKRYALIETLGYIHKAISQLLLAQKPNSLSATAQSETLQTHTEAHEYSTQPHEYSSQVSRDISSFSEAEPNVTLQEHVHNHEQLDHALSNMSGHACKKRHNSEPVPPAKSSVTNPHMFHHQHHSHMEHVHSYTRSVSAETHSLDFHIHHEHVCPAHENLDSSNENPLDLCTSCEWISKSRKVLWEDEPVHQLGVEHAGKGKPMSIINPAKYINTPDEWYNMSADQKYSKSYVTMAILKEEQEYMMNELKRGPDAIQAPFPNPMDSVRLLLDVCQSSQVLTNIERQQFTERAVTWALRFSVTTQQKDLLMELLHKMTPH</sequence>
<dbReference type="GO" id="GO:0005634">
    <property type="term" value="C:nucleus"/>
    <property type="evidence" value="ECO:0007669"/>
    <property type="project" value="TreeGrafter"/>
</dbReference>
<dbReference type="Pfam" id="PF23770">
    <property type="entry name" value="Beta-prop_RIG_1st"/>
    <property type="match status" value="1"/>
</dbReference>
<dbReference type="EMBL" id="VSWD01000006">
    <property type="protein sequence ID" value="KAK3100512.1"/>
    <property type="molecule type" value="Genomic_DNA"/>
</dbReference>
<dbReference type="Pfam" id="PF00400">
    <property type="entry name" value="WD40"/>
    <property type="match status" value="2"/>
</dbReference>
<dbReference type="InterPro" id="IPR015943">
    <property type="entry name" value="WD40/YVTN_repeat-like_dom_sf"/>
</dbReference>
<protein>
    <recommendedName>
        <fullName evidence="11">Gem-associated protein 5</fullName>
    </recommendedName>
</protein>
<dbReference type="InterPro" id="IPR020472">
    <property type="entry name" value="WD40_PAC1"/>
</dbReference>
<feature type="region of interest" description="Disordered" evidence="4">
    <location>
        <begin position="706"/>
        <end position="729"/>
    </location>
</feature>
<feature type="repeat" description="WD" evidence="3">
    <location>
        <begin position="627"/>
        <end position="669"/>
    </location>
</feature>
<dbReference type="InterPro" id="IPR052640">
    <property type="entry name" value="Gemin-5"/>
</dbReference>
<accession>A0AA88Y9D8</accession>
<dbReference type="InterPro" id="IPR056424">
    <property type="entry name" value="Beta-prop_GEMI5_2nd"/>
</dbReference>
<dbReference type="Pfam" id="PF23774">
    <property type="entry name" value="TPR_GEMI5"/>
    <property type="match status" value="1"/>
</dbReference>
<evidence type="ECO:0000256" key="2">
    <source>
        <dbReference type="ARBA" id="ARBA00022737"/>
    </source>
</evidence>
<feature type="region of interest" description="Disordered" evidence="4">
    <location>
        <begin position="1584"/>
        <end position="1614"/>
    </location>
</feature>
<feature type="compositionally biased region" description="Polar residues" evidence="4">
    <location>
        <begin position="1378"/>
        <end position="1397"/>
    </location>
</feature>
<dbReference type="InterPro" id="IPR019775">
    <property type="entry name" value="WD40_repeat_CS"/>
</dbReference>
<dbReference type="SMART" id="SM00320">
    <property type="entry name" value="WD40"/>
    <property type="match status" value="12"/>
</dbReference>
<dbReference type="PROSITE" id="PS00678">
    <property type="entry name" value="WD_REPEATS_1"/>
    <property type="match status" value="2"/>
</dbReference>
<feature type="compositionally biased region" description="Basic and acidic residues" evidence="4">
    <location>
        <begin position="1400"/>
        <end position="1410"/>
    </location>
</feature>
<feature type="domain" description="Gem-associated protein 5 second beta-propeller" evidence="7">
    <location>
        <begin position="383"/>
        <end position="694"/>
    </location>
</feature>
<feature type="region of interest" description="Disordered" evidence="4">
    <location>
        <begin position="1472"/>
        <end position="1526"/>
    </location>
</feature>
<dbReference type="InterPro" id="IPR056421">
    <property type="entry name" value="TPR_GEMI5"/>
</dbReference>
<comment type="caution">
    <text evidence="9">The sequence shown here is derived from an EMBL/GenBank/DDBJ whole genome shotgun (WGS) entry which is preliminary data.</text>
</comment>
<keyword evidence="2" id="KW-0677">Repeat</keyword>
<dbReference type="GO" id="GO:0000387">
    <property type="term" value="P:spliceosomal snRNP assembly"/>
    <property type="evidence" value="ECO:0007669"/>
    <property type="project" value="TreeGrafter"/>
</dbReference>
<dbReference type="GO" id="GO:0032797">
    <property type="term" value="C:SMN complex"/>
    <property type="evidence" value="ECO:0007669"/>
    <property type="project" value="TreeGrafter"/>
</dbReference>
<organism evidence="9 10">
    <name type="scientific">Pinctada imbricata</name>
    <name type="common">Atlantic pearl-oyster</name>
    <name type="synonym">Pinctada martensii</name>
    <dbReference type="NCBI Taxonomy" id="66713"/>
    <lineage>
        <taxon>Eukaryota</taxon>
        <taxon>Metazoa</taxon>
        <taxon>Spiralia</taxon>
        <taxon>Lophotrochozoa</taxon>
        <taxon>Mollusca</taxon>
        <taxon>Bivalvia</taxon>
        <taxon>Autobranchia</taxon>
        <taxon>Pteriomorphia</taxon>
        <taxon>Pterioida</taxon>
        <taxon>Pterioidea</taxon>
        <taxon>Pteriidae</taxon>
        <taxon>Pinctada</taxon>
    </lineage>
</organism>
<feature type="compositionally biased region" description="Polar residues" evidence="4">
    <location>
        <begin position="1414"/>
        <end position="1428"/>
    </location>
</feature>
<proteinExistence type="predicted"/>
<evidence type="ECO:0000259" key="7">
    <source>
        <dbReference type="Pfam" id="PF23775"/>
    </source>
</evidence>
<dbReference type="SUPFAM" id="SSF50998">
    <property type="entry name" value="Quinoprotein alcohol dehydrogenase-like"/>
    <property type="match status" value="1"/>
</dbReference>
<feature type="compositionally biased region" description="Low complexity" evidence="4">
    <location>
        <begin position="1429"/>
        <end position="1442"/>
    </location>
</feature>